<keyword evidence="2" id="KW-0732">Signal</keyword>
<proteinExistence type="predicted"/>
<keyword evidence="1" id="KW-1133">Transmembrane helix</keyword>
<keyword evidence="1" id="KW-0812">Transmembrane</keyword>
<name>A0ABV0TMR9_9TELE</name>
<evidence type="ECO:0000313" key="4">
    <source>
        <dbReference type="Proteomes" id="UP001482620"/>
    </source>
</evidence>
<feature type="transmembrane region" description="Helical" evidence="1">
    <location>
        <begin position="142"/>
        <end position="164"/>
    </location>
</feature>
<evidence type="ECO:0000256" key="1">
    <source>
        <dbReference type="SAM" id="Phobius"/>
    </source>
</evidence>
<organism evidence="3 4">
    <name type="scientific">Ilyodon furcidens</name>
    <name type="common">goldbreast splitfin</name>
    <dbReference type="NCBI Taxonomy" id="33524"/>
    <lineage>
        <taxon>Eukaryota</taxon>
        <taxon>Metazoa</taxon>
        <taxon>Chordata</taxon>
        <taxon>Craniata</taxon>
        <taxon>Vertebrata</taxon>
        <taxon>Euteleostomi</taxon>
        <taxon>Actinopterygii</taxon>
        <taxon>Neopterygii</taxon>
        <taxon>Teleostei</taxon>
        <taxon>Neoteleostei</taxon>
        <taxon>Acanthomorphata</taxon>
        <taxon>Ovalentaria</taxon>
        <taxon>Atherinomorphae</taxon>
        <taxon>Cyprinodontiformes</taxon>
        <taxon>Goodeidae</taxon>
        <taxon>Ilyodon</taxon>
    </lineage>
</organism>
<evidence type="ECO:0000313" key="3">
    <source>
        <dbReference type="EMBL" id="MEQ2234214.1"/>
    </source>
</evidence>
<comment type="caution">
    <text evidence="3">The sequence shown here is derived from an EMBL/GenBank/DDBJ whole genome shotgun (WGS) entry which is preliminary data.</text>
</comment>
<gene>
    <name evidence="3" type="ORF">ILYODFUR_029637</name>
</gene>
<reference evidence="3 4" key="1">
    <citation type="submission" date="2021-06" db="EMBL/GenBank/DDBJ databases">
        <authorList>
            <person name="Palmer J.M."/>
        </authorList>
    </citation>
    <scope>NUCLEOTIDE SEQUENCE [LARGE SCALE GENOMIC DNA]</scope>
    <source>
        <strain evidence="4">if_2019</strain>
        <tissue evidence="3">Muscle</tissue>
    </source>
</reference>
<dbReference type="Proteomes" id="UP001482620">
    <property type="component" value="Unassembled WGS sequence"/>
</dbReference>
<feature type="transmembrane region" description="Helical" evidence="1">
    <location>
        <begin position="74"/>
        <end position="94"/>
    </location>
</feature>
<feature type="transmembrane region" description="Helical" evidence="1">
    <location>
        <begin position="106"/>
        <end position="130"/>
    </location>
</feature>
<evidence type="ECO:0000256" key="2">
    <source>
        <dbReference type="SAM" id="SignalP"/>
    </source>
</evidence>
<accession>A0ABV0TMR9</accession>
<protein>
    <submittedName>
        <fullName evidence="3">Uncharacterized protein</fullName>
    </submittedName>
</protein>
<sequence length="171" mass="19047">MILFAAATFSIEFLSICSVVNPPQGELQHQQPPTKDPTQATFRKVPTQSGKVCNLTFLQVWIWMKKENKICKNICNSILFPSLSLFLPSFLGSFSVSLCPSFNVSFLPYVLSSFHSFSHSLACIILPSFLPSSPRVSFNPTFFFLPFLPSICPSFSPSLLFSYLPSSVFKG</sequence>
<dbReference type="EMBL" id="JAHRIQ010038999">
    <property type="protein sequence ID" value="MEQ2234214.1"/>
    <property type="molecule type" value="Genomic_DNA"/>
</dbReference>
<keyword evidence="4" id="KW-1185">Reference proteome</keyword>
<keyword evidence="1" id="KW-0472">Membrane</keyword>
<feature type="signal peptide" evidence="2">
    <location>
        <begin position="1"/>
        <end position="18"/>
    </location>
</feature>
<feature type="chain" id="PRO_5046513833" evidence="2">
    <location>
        <begin position="19"/>
        <end position="171"/>
    </location>
</feature>